<reference evidence="1 2" key="1">
    <citation type="journal article" date="2017" name="Int. J. Parasitol.">
        <title>The genome of the protozoan parasite Cystoisospora suis and a reverse vaccinology approach to identify vaccine candidates.</title>
        <authorList>
            <person name="Palmieri N."/>
            <person name="Shrestha A."/>
            <person name="Ruttkowski B."/>
            <person name="Beck T."/>
            <person name="Vogl C."/>
            <person name="Tomley F."/>
            <person name="Blake D.P."/>
            <person name="Joachim A."/>
        </authorList>
    </citation>
    <scope>NUCLEOTIDE SEQUENCE [LARGE SCALE GENOMIC DNA]</scope>
    <source>
        <strain evidence="1 2">Wien I</strain>
    </source>
</reference>
<evidence type="ECO:0000313" key="1">
    <source>
        <dbReference type="EMBL" id="PHJ23869.1"/>
    </source>
</evidence>
<dbReference type="Proteomes" id="UP000221165">
    <property type="component" value="Unassembled WGS sequence"/>
</dbReference>
<comment type="caution">
    <text evidence="1">The sequence shown here is derived from an EMBL/GenBank/DDBJ whole genome shotgun (WGS) entry which is preliminary data.</text>
</comment>
<dbReference type="RefSeq" id="XP_067925543.1">
    <property type="nucleotide sequence ID" value="XM_068062483.1"/>
</dbReference>
<organism evidence="1 2">
    <name type="scientific">Cystoisospora suis</name>
    <dbReference type="NCBI Taxonomy" id="483139"/>
    <lineage>
        <taxon>Eukaryota</taxon>
        <taxon>Sar</taxon>
        <taxon>Alveolata</taxon>
        <taxon>Apicomplexa</taxon>
        <taxon>Conoidasida</taxon>
        <taxon>Coccidia</taxon>
        <taxon>Eucoccidiorida</taxon>
        <taxon>Eimeriorina</taxon>
        <taxon>Sarcocystidae</taxon>
        <taxon>Cystoisospora</taxon>
    </lineage>
</organism>
<dbReference type="VEuPathDB" id="ToxoDB:CSUI_002281"/>
<evidence type="ECO:0000313" key="2">
    <source>
        <dbReference type="Proteomes" id="UP000221165"/>
    </source>
</evidence>
<gene>
    <name evidence="1" type="ORF">CSUI_002281</name>
</gene>
<accession>A0A2C6L737</accession>
<keyword evidence="2" id="KW-1185">Reference proteome</keyword>
<name>A0A2C6L737_9APIC</name>
<dbReference type="EMBL" id="MIGC01000958">
    <property type="protein sequence ID" value="PHJ23869.1"/>
    <property type="molecule type" value="Genomic_DNA"/>
</dbReference>
<feature type="non-terminal residue" evidence="1">
    <location>
        <position position="1"/>
    </location>
</feature>
<dbReference type="AlphaFoldDB" id="A0A2C6L737"/>
<protein>
    <submittedName>
        <fullName evidence="1">Uncharacterized protein</fullName>
    </submittedName>
</protein>
<sequence>NLVLFHQSLALESVCCTSTLGTANSDEEVQYIIPARYTNV</sequence>
<dbReference type="GeneID" id="94425694"/>
<proteinExistence type="predicted"/>